<dbReference type="Proteomes" id="UP000515908">
    <property type="component" value="Chromosome 01"/>
</dbReference>
<dbReference type="EMBL" id="LR877145">
    <property type="protein sequence ID" value="CAD2213440.1"/>
    <property type="molecule type" value="Genomic_DNA"/>
</dbReference>
<dbReference type="VEuPathDB" id="TriTrypDB:ADEAN_000088100"/>
<gene>
    <name evidence="2" type="ORF">ADEAN_000088100</name>
</gene>
<feature type="compositionally biased region" description="Basic and acidic residues" evidence="1">
    <location>
        <begin position="1"/>
        <end position="25"/>
    </location>
</feature>
<name>A0A7G2C148_9TRYP</name>
<evidence type="ECO:0000256" key="1">
    <source>
        <dbReference type="SAM" id="MobiDB-lite"/>
    </source>
</evidence>
<reference evidence="2 3" key="1">
    <citation type="submission" date="2020-08" db="EMBL/GenBank/DDBJ databases">
        <authorList>
            <person name="Newling K."/>
            <person name="Davey J."/>
            <person name="Forrester S."/>
        </authorList>
    </citation>
    <scope>NUCLEOTIDE SEQUENCE [LARGE SCALE GENOMIC DNA]</scope>
    <source>
        <strain evidence="3">Crithidia deanei Carvalho (ATCC PRA-265)</strain>
    </source>
</reference>
<protein>
    <submittedName>
        <fullName evidence="2">Uncharacterized protein</fullName>
    </submittedName>
</protein>
<sequence length="297" mass="33434">MEREEDGKTRKEMYAEDDGVGEKPRGLPGNRPIKRIYKMPPGTKQEEFEEYAKGYISTLFVDESLVTLTADLTETSAAIPEPDTKKKRVAAVQRAPNHCLVTAWKVEPYFEGVKGVPEGYDKMHHIQKFSSVLHVGMNDKLVNTTKVSIMNHCINNNTFVTDRAFPSTTCAIDVVETIKETLNPFETAEKTLTHRRDLIAQSEENSQLILTMYNALSPLGMQPGAYMKDVIALMYDHPEVIEAVRSFISVVQEKLNVCTTKLDSMNKHPEQYAMVLKAATDIECALIAMDSEVVERE</sequence>
<dbReference type="AlphaFoldDB" id="A0A7G2C148"/>
<organism evidence="2 3">
    <name type="scientific">Angomonas deanei</name>
    <dbReference type="NCBI Taxonomy" id="59799"/>
    <lineage>
        <taxon>Eukaryota</taxon>
        <taxon>Discoba</taxon>
        <taxon>Euglenozoa</taxon>
        <taxon>Kinetoplastea</taxon>
        <taxon>Metakinetoplastina</taxon>
        <taxon>Trypanosomatida</taxon>
        <taxon>Trypanosomatidae</taxon>
        <taxon>Strigomonadinae</taxon>
        <taxon>Angomonas</taxon>
    </lineage>
</organism>
<evidence type="ECO:0000313" key="2">
    <source>
        <dbReference type="EMBL" id="CAD2213440.1"/>
    </source>
</evidence>
<accession>A0A7G2C148</accession>
<keyword evidence="3" id="KW-1185">Reference proteome</keyword>
<feature type="region of interest" description="Disordered" evidence="1">
    <location>
        <begin position="1"/>
        <end position="34"/>
    </location>
</feature>
<proteinExistence type="predicted"/>
<evidence type="ECO:0000313" key="3">
    <source>
        <dbReference type="Proteomes" id="UP000515908"/>
    </source>
</evidence>